<evidence type="ECO:0000259" key="11">
    <source>
        <dbReference type="Pfam" id="PF09813"/>
    </source>
</evidence>
<evidence type="ECO:0000256" key="3">
    <source>
        <dbReference type="ARBA" id="ARBA00007035"/>
    </source>
</evidence>
<organism evidence="12 13">
    <name type="scientific">Cronartium quercuum f. sp. fusiforme G11</name>
    <dbReference type="NCBI Taxonomy" id="708437"/>
    <lineage>
        <taxon>Eukaryota</taxon>
        <taxon>Fungi</taxon>
        <taxon>Dikarya</taxon>
        <taxon>Basidiomycota</taxon>
        <taxon>Pucciniomycotina</taxon>
        <taxon>Pucciniomycetes</taxon>
        <taxon>Pucciniales</taxon>
        <taxon>Coleosporiaceae</taxon>
        <taxon>Cronartium</taxon>
    </lineage>
</organism>
<keyword evidence="5 9" id="KW-0812">Transmembrane</keyword>
<evidence type="ECO:0000256" key="10">
    <source>
        <dbReference type="SAM" id="MobiDB-lite"/>
    </source>
</evidence>
<evidence type="ECO:0000256" key="7">
    <source>
        <dbReference type="ARBA" id="ARBA00023128"/>
    </source>
</evidence>
<keyword evidence="6 9" id="KW-1133">Transmembrane helix</keyword>
<comment type="subcellular location">
    <subcellularLocation>
        <location evidence="2">Mitochondrion membrane</location>
        <topology evidence="2">Single-pass membrane protein</topology>
    </subcellularLocation>
</comment>
<evidence type="ECO:0000256" key="5">
    <source>
        <dbReference type="ARBA" id="ARBA00022692"/>
    </source>
</evidence>
<keyword evidence="13" id="KW-1185">Reference proteome</keyword>
<evidence type="ECO:0000256" key="2">
    <source>
        <dbReference type="ARBA" id="ARBA00004304"/>
    </source>
</evidence>
<dbReference type="PANTHER" id="PTHR15642">
    <property type="entry name" value="CYTOCHROME C OXIDASE ASSEMBLY FACTOR 3, MITOCHONDRIAL"/>
    <property type="match status" value="1"/>
</dbReference>
<dbReference type="GO" id="GO:0005743">
    <property type="term" value="C:mitochondrial inner membrane"/>
    <property type="evidence" value="ECO:0007669"/>
    <property type="project" value="UniProtKB-UniRule"/>
</dbReference>
<evidence type="ECO:0000256" key="6">
    <source>
        <dbReference type="ARBA" id="ARBA00022989"/>
    </source>
</evidence>
<comment type="function">
    <text evidence="1 9">Required for assembly of cytochrome c oxidase (complex IV).</text>
</comment>
<name>A0A9P6T7U3_9BASI</name>
<gene>
    <name evidence="12" type="ORF">CROQUDRAFT_674446</name>
</gene>
<dbReference type="Pfam" id="PF09813">
    <property type="entry name" value="Coa3_cc"/>
    <property type="match status" value="1"/>
</dbReference>
<dbReference type="GO" id="GO:0033617">
    <property type="term" value="P:mitochondrial respiratory chain complex IV assembly"/>
    <property type="evidence" value="ECO:0007669"/>
    <property type="project" value="UniProtKB-UniRule"/>
</dbReference>
<feature type="transmembrane region" description="Helical" evidence="9">
    <location>
        <begin position="35"/>
        <end position="52"/>
    </location>
</feature>
<sequence length="146" mass="16084">MSTLNHREKRETYWSSGRMSPGLQRARQPFRAKNLITGAGILSFTFAVYAYSISAVKQDDFSDIPAPTPEEIRRLNEAKQPLPLAPEQVLPPPVAQTPPLGLLGSATSWIRAGRVSQSEIVVGAPPLDRLGQLADRRPIETEKKLV</sequence>
<keyword evidence="9" id="KW-0999">Mitochondrion inner membrane</keyword>
<dbReference type="Proteomes" id="UP000886653">
    <property type="component" value="Unassembled WGS sequence"/>
</dbReference>
<comment type="caution">
    <text evidence="12">The sequence shown here is derived from an EMBL/GenBank/DDBJ whole genome shotgun (WGS) entry which is preliminary data.</text>
</comment>
<feature type="compositionally biased region" description="Basic and acidic residues" evidence="10">
    <location>
        <begin position="1"/>
        <end position="12"/>
    </location>
</feature>
<evidence type="ECO:0000256" key="4">
    <source>
        <dbReference type="ARBA" id="ARBA00011351"/>
    </source>
</evidence>
<evidence type="ECO:0000256" key="8">
    <source>
        <dbReference type="ARBA" id="ARBA00023136"/>
    </source>
</evidence>
<accession>A0A9P6T7U3</accession>
<evidence type="ECO:0000256" key="9">
    <source>
        <dbReference type="RuleBase" id="RU367056"/>
    </source>
</evidence>
<dbReference type="InterPro" id="IPR041752">
    <property type="entry name" value="Coa3"/>
</dbReference>
<evidence type="ECO:0000256" key="1">
    <source>
        <dbReference type="ARBA" id="ARBA00003064"/>
    </source>
</evidence>
<dbReference type="AlphaFoldDB" id="A0A9P6T7U3"/>
<dbReference type="PANTHER" id="PTHR15642:SF3">
    <property type="entry name" value="CYTOCHROME C OXIDASE ASSEMBLY FACTOR 3 HOMOLOG, MITOCHONDRIAL"/>
    <property type="match status" value="1"/>
</dbReference>
<comment type="subunit">
    <text evidence="4 9">Component of 250-400 kDa complexes called cytochrome oxidase assembly intermediates or COA complexes.</text>
</comment>
<feature type="region of interest" description="Disordered" evidence="10">
    <location>
        <begin position="1"/>
        <end position="22"/>
    </location>
</feature>
<proteinExistence type="inferred from homology"/>
<keyword evidence="7 9" id="KW-0496">Mitochondrion</keyword>
<feature type="domain" description="Cytochrome c oxidase assembly factor 3 mitochondrial coiled-coil" evidence="11">
    <location>
        <begin position="22"/>
        <end position="63"/>
    </location>
</feature>
<comment type="similarity">
    <text evidence="3 9">Belongs to the COA3 family.</text>
</comment>
<dbReference type="EMBL" id="MU167418">
    <property type="protein sequence ID" value="KAG0140813.1"/>
    <property type="molecule type" value="Genomic_DNA"/>
</dbReference>
<reference evidence="12" key="1">
    <citation type="submission" date="2013-11" db="EMBL/GenBank/DDBJ databases">
        <title>Genome sequence of the fusiform rust pathogen reveals effectors for host alternation and coevolution with pine.</title>
        <authorList>
            <consortium name="DOE Joint Genome Institute"/>
            <person name="Smith K."/>
            <person name="Pendleton A."/>
            <person name="Kubisiak T."/>
            <person name="Anderson C."/>
            <person name="Salamov A."/>
            <person name="Aerts A."/>
            <person name="Riley R."/>
            <person name="Clum A."/>
            <person name="Lindquist E."/>
            <person name="Ence D."/>
            <person name="Campbell M."/>
            <person name="Kronenberg Z."/>
            <person name="Feau N."/>
            <person name="Dhillon B."/>
            <person name="Hamelin R."/>
            <person name="Burleigh J."/>
            <person name="Smith J."/>
            <person name="Yandell M."/>
            <person name="Nelson C."/>
            <person name="Grigoriev I."/>
            <person name="Davis J."/>
        </authorList>
    </citation>
    <scope>NUCLEOTIDE SEQUENCE</scope>
    <source>
        <strain evidence="12">G11</strain>
    </source>
</reference>
<dbReference type="OrthoDB" id="10018333at2759"/>
<dbReference type="InterPro" id="IPR018628">
    <property type="entry name" value="Coa3_CC"/>
</dbReference>
<evidence type="ECO:0000313" key="13">
    <source>
        <dbReference type="Proteomes" id="UP000886653"/>
    </source>
</evidence>
<keyword evidence="8 9" id="KW-0472">Membrane</keyword>
<protein>
    <recommendedName>
        <fullName evidence="9">Cytochrome c oxidase assembly factor 3</fullName>
    </recommendedName>
</protein>
<evidence type="ECO:0000313" key="12">
    <source>
        <dbReference type="EMBL" id="KAG0140813.1"/>
    </source>
</evidence>